<dbReference type="PANTHER" id="PTHR47990">
    <property type="entry name" value="2-OXOGLUTARATE (2OG) AND FE(II)-DEPENDENT OXYGENASE SUPERFAMILY PROTEIN-RELATED"/>
    <property type="match status" value="1"/>
</dbReference>
<dbReference type="SUPFAM" id="SSF51197">
    <property type="entry name" value="Clavaminate synthase-like"/>
    <property type="match status" value="1"/>
</dbReference>
<evidence type="ECO:0000256" key="2">
    <source>
        <dbReference type="ARBA" id="ARBA00023004"/>
    </source>
</evidence>
<gene>
    <name evidence="5" type="ORF">E1A91_D13G247000v1</name>
</gene>
<name>A0A5D2S7E1_GOSMU</name>
<dbReference type="PROSITE" id="PS51471">
    <property type="entry name" value="FE2OG_OXY"/>
    <property type="match status" value="1"/>
</dbReference>
<keyword evidence="6" id="KW-1185">Reference proteome</keyword>
<dbReference type="InterPro" id="IPR044861">
    <property type="entry name" value="IPNS-like_FE2OG_OXY"/>
</dbReference>
<dbReference type="Pfam" id="PF03171">
    <property type="entry name" value="2OG-FeII_Oxy"/>
    <property type="match status" value="1"/>
</dbReference>
<accession>A0A5D2S7E1</accession>
<evidence type="ECO:0000256" key="3">
    <source>
        <dbReference type="RuleBase" id="RU003682"/>
    </source>
</evidence>
<dbReference type="InterPro" id="IPR050231">
    <property type="entry name" value="Iron_ascorbate_oxido_reductase"/>
</dbReference>
<reference evidence="5 6" key="1">
    <citation type="submission" date="2019-07" db="EMBL/GenBank/DDBJ databases">
        <title>WGS assembly of Gossypium mustelinum.</title>
        <authorList>
            <person name="Chen Z.J."/>
            <person name="Sreedasyam A."/>
            <person name="Ando A."/>
            <person name="Song Q."/>
            <person name="De L."/>
            <person name="Hulse-Kemp A."/>
            <person name="Ding M."/>
            <person name="Ye W."/>
            <person name="Kirkbride R."/>
            <person name="Jenkins J."/>
            <person name="Plott C."/>
            <person name="Lovell J."/>
            <person name="Lin Y.-M."/>
            <person name="Vaughn R."/>
            <person name="Liu B."/>
            <person name="Li W."/>
            <person name="Simpson S."/>
            <person name="Scheffler B."/>
            <person name="Saski C."/>
            <person name="Grover C."/>
            <person name="Hu G."/>
            <person name="Conover J."/>
            <person name="Carlson J."/>
            <person name="Shu S."/>
            <person name="Boston L."/>
            <person name="Williams M."/>
            <person name="Peterson D."/>
            <person name="Mcgee K."/>
            <person name="Jones D."/>
            <person name="Wendel J."/>
            <person name="Stelly D."/>
            <person name="Grimwood J."/>
            <person name="Schmutz J."/>
        </authorList>
    </citation>
    <scope>NUCLEOTIDE SEQUENCE [LARGE SCALE GENOMIC DNA]</scope>
    <source>
        <strain evidence="5">1408120.09</strain>
    </source>
</reference>
<dbReference type="Proteomes" id="UP000323597">
    <property type="component" value="Chromosome D13"/>
</dbReference>
<keyword evidence="3" id="KW-0560">Oxidoreductase</keyword>
<evidence type="ECO:0000256" key="1">
    <source>
        <dbReference type="ARBA" id="ARBA00022723"/>
    </source>
</evidence>
<sequence>MSVDAKIEFPVIEFRSSDLERGTDGWHRLCNKVREACETFGCFEVVYDTISTEVREEMFRLMKELVEVPVERKQKNVLPPPSYGWVGPGSHVSPLYEGFGLGDVSNYDSVKNFTQLMWPEESKKSFPLFDLLSQRHCTYHGNTIGGAKQVNLKNYITIMRMMKYMPPPPGENEIRFFPHTDKPISTLICENQIPGLEIEVNNGQWIKLTNLSPSFVFLVGDLLMSNGRLKLGKHRVMIREDKDRFSIAAFVFPNKGTIIKTPKELIDEQHPRVFKDFDFMEFYSFVFSDPARSRDSGQLLYEFAVLTPPVSN</sequence>
<dbReference type="AlphaFoldDB" id="A0A5D2S7E1"/>
<evidence type="ECO:0000313" key="6">
    <source>
        <dbReference type="Proteomes" id="UP000323597"/>
    </source>
</evidence>
<organism evidence="5 6">
    <name type="scientific">Gossypium mustelinum</name>
    <name type="common">Cotton</name>
    <name type="synonym">Gossypium caicoense</name>
    <dbReference type="NCBI Taxonomy" id="34275"/>
    <lineage>
        <taxon>Eukaryota</taxon>
        <taxon>Viridiplantae</taxon>
        <taxon>Streptophyta</taxon>
        <taxon>Embryophyta</taxon>
        <taxon>Tracheophyta</taxon>
        <taxon>Spermatophyta</taxon>
        <taxon>Magnoliopsida</taxon>
        <taxon>eudicotyledons</taxon>
        <taxon>Gunneridae</taxon>
        <taxon>Pentapetalae</taxon>
        <taxon>rosids</taxon>
        <taxon>malvids</taxon>
        <taxon>Malvales</taxon>
        <taxon>Malvaceae</taxon>
        <taxon>Malvoideae</taxon>
        <taxon>Gossypium</taxon>
    </lineage>
</organism>
<dbReference type="GO" id="GO:0046872">
    <property type="term" value="F:metal ion binding"/>
    <property type="evidence" value="ECO:0007669"/>
    <property type="project" value="UniProtKB-KW"/>
</dbReference>
<dbReference type="Pfam" id="PF14226">
    <property type="entry name" value="DIOX_N"/>
    <property type="match status" value="1"/>
</dbReference>
<dbReference type="Gene3D" id="2.60.120.330">
    <property type="entry name" value="B-lactam Antibiotic, Isopenicillin N Synthase, Chain"/>
    <property type="match status" value="1"/>
</dbReference>
<comment type="similarity">
    <text evidence="3">Belongs to the iron/ascorbate-dependent oxidoreductase family.</text>
</comment>
<evidence type="ECO:0000259" key="4">
    <source>
        <dbReference type="PROSITE" id="PS51471"/>
    </source>
</evidence>
<proteinExistence type="inferred from homology"/>
<dbReference type="EMBL" id="CM017661">
    <property type="protein sequence ID" value="TYI48413.1"/>
    <property type="molecule type" value="Genomic_DNA"/>
</dbReference>
<feature type="domain" description="Fe2OG dioxygenase" evidence="4">
    <location>
        <begin position="155"/>
        <end position="253"/>
    </location>
</feature>
<evidence type="ECO:0000313" key="5">
    <source>
        <dbReference type="EMBL" id="TYI48413.1"/>
    </source>
</evidence>
<keyword evidence="2 3" id="KW-0408">Iron</keyword>
<dbReference type="GO" id="GO:0016491">
    <property type="term" value="F:oxidoreductase activity"/>
    <property type="evidence" value="ECO:0007669"/>
    <property type="project" value="UniProtKB-KW"/>
</dbReference>
<keyword evidence="1 3" id="KW-0479">Metal-binding</keyword>
<dbReference type="InterPro" id="IPR005123">
    <property type="entry name" value="Oxoglu/Fe-dep_dioxygenase_dom"/>
</dbReference>
<dbReference type="InterPro" id="IPR027443">
    <property type="entry name" value="IPNS-like_sf"/>
</dbReference>
<dbReference type="InterPro" id="IPR026992">
    <property type="entry name" value="DIOX_N"/>
</dbReference>
<protein>
    <recommendedName>
        <fullName evidence="4">Fe2OG dioxygenase domain-containing protein</fullName>
    </recommendedName>
</protein>